<reference evidence="1 3" key="1">
    <citation type="submission" date="2013-06" db="EMBL/GenBank/DDBJ databases">
        <title>Rumen cellulosomics: divergent fiber-degrading strategies revealed by comparative genome-wide analysis of six Ruminococcal strains.</title>
        <authorList>
            <person name="Dassa B."/>
            <person name="Borovok I."/>
            <person name="Lamed R."/>
            <person name="Flint H."/>
            <person name="Yeoman C.J."/>
            <person name="White B."/>
            <person name="Bayer E.A."/>
        </authorList>
    </citation>
    <scope>NUCLEOTIDE SEQUENCE [LARGE SCALE GENOMIC DNA]</scope>
    <source>
        <strain evidence="1 3">SY3</strain>
    </source>
</reference>
<comment type="caution">
    <text evidence="1">The sequence shown here is derived from an EMBL/GenBank/DDBJ whole genome shotgun (WGS) entry which is preliminary data.</text>
</comment>
<evidence type="ECO:0000313" key="2">
    <source>
        <dbReference type="EMBL" id="EXM39127.1"/>
    </source>
</evidence>
<dbReference type="InterPro" id="IPR046644">
    <property type="entry name" value="DUF6756"/>
</dbReference>
<dbReference type="OrthoDB" id="2043689at2"/>
<dbReference type="Pfam" id="PF20541">
    <property type="entry name" value="DUF6756"/>
    <property type="match status" value="1"/>
</dbReference>
<evidence type="ECO:0000313" key="1">
    <source>
        <dbReference type="EMBL" id="EXM38740.1"/>
    </source>
</evidence>
<dbReference type="EMBL" id="JEOB01000004">
    <property type="protein sequence ID" value="EXM38740.1"/>
    <property type="molecule type" value="Genomic_DNA"/>
</dbReference>
<evidence type="ECO:0000313" key="3">
    <source>
        <dbReference type="Proteomes" id="UP000021369"/>
    </source>
</evidence>
<proteinExistence type="predicted"/>
<dbReference type="Proteomes" id="UP000021369">
    <property type="component" value="Unassembled WGS sequence"/>
</dbReference>
<dbReference type="RefSeq" id="WP_037288077.1">
    <property type="nucleotide sequence ID" value="NZ_JEOB01000003.1"/>
</dbReference>
<accession>A0A011WNZ9</accession>
<keyword evidence="3" id="KW-1185">Reference proteome</keyword>
<organism evidence="1 3">
    <name type="scientific">Ruminococcus albus SY3</name>
    <dbReference type="NCBI Taxonomy" id="1341156"/>
    <lineage>
        <taxon>Bacteria</taxon>
        <taxon>Bacillati</taxon>
        <taxon>Bacillota</taxon>
        <taxon>Clostridia</taxon>
        <taxon>Eubacteriales</taxon>
        <taxon>Oscillospiraceae</taxon>
        <taxon>Ruminococcus</taxon>
    </lineage>
</organism>
<gene>
    <name evidence="2" type="ORF">RASY3_10860</name>
    <name evidence="1" type="ORF">RASY3_19550</name>
</gene>
<protein>
    <submittedName>
        <fullName evidence="1">Uncharacterized protein</fullName>
    </submittedName>
</protein>
<dbReference type="EMBL" id="JEOB01000003">
    <property type="protein sequence ID" value="EXM39127.1"/>
    <property type="molecule type" value="Genomic_DNA"/>
</dbReference>
<dbReference type="AlphaFoldDB" id="A0A011WNZ9"/>
<dbReference type="PATRIC" id="fig|1341156.4.peg.2116"/>
<sequence length="174" mass="20711">MPYNDLKYISERKKHLFLRDEIEEAIKAKNIDRGKFHEYSKQGYGDIISRFYFTFADIKNYPVGRQTLEEYNMHFREELYQEYIACSLNYESHAGYIQAIKAGIPYEDKLFLILSDGWVYEGEKDAMFAVLEEVYDIRDFYIISPKFSWFTAVSKIEDSACLYRQTSDKNETAR</sequence>
<name>A0A011WNZ9_RUMAL</name>